<organism evidence="2 3">
    <name type="scientific">Forsythia ovata</name>
    <dbReference type="NCBI Taxonomy" id="205694"/>
    <lineage>
        <taxon>Eukaryota</taxon>
        <taxon>Viridiplantae</taxon>
        <taxon>Streptophyta</taxon>
        <taxon>Embryophyta</taxon>
        <taxon>Tracheophyta</taxon>
        <taxon>Spermatophyta</taxon>
        <taxon>Magnoliopsida</taxon>
        <taxon>eudicotyledons</taxon>
        <taxon>Gunneridae</taxon>
        <taxon>Pentapetalae</taxon>
        <taxon>asterids</taxon>
        <taxon>lamiids</taxon>
        <taxon>Lamiales</taxon>
        <taxon>Oleaceae</taxon>
        <taxon>Forsythieae</taxon>
        <taxon>Forsythia</taxon>
    </lineage>
</organism>
<proteinExistence type="predicted"/>
<keyword evidence="3" id="KW-1185">Reference proteome</keyword>
<accession>A0ABD1UC05</accession>
<evidence type="ECO:0000313" key="2">
    <source>
        <dbReference type="EMBL" id="KAL2522554.1"/>
    </source>
</evidence>
<dbReference type="EMBL" id="JBFOLJ010000010">
    <property type="protein sequence ID" value="KAL2502683.1"/>
    <property type="molecule type" value="Genomic_DNA"/>
</dbReference>
<reference evidence="3" key="1">
    <citation type="submission" date="2024-07" db="EMBL/GenBank/DDBJ databases">
        <title>Two chromosome-level genome assemblies of Korean endemic species Abeliophyllum distichum and Forsythia ovata (Oleaceae).</title>
        <authorList>
            <person name="Jang H."/>
        </authorList>
    </citation>
    <scope>NUCLEOTIDE SEQUENCE [LARGE SCALE GENOMIC DNA]</scope>
</reference>
<dbReference type="EMBL" id="JBFOLJ010000007">
    <property type="protein sequence ID" value="KAL2522554.1"/>
    <property type="molecule type" value="Genomic_DNA"/>
</dbReference>
<dbReference type="AlphaFoldDB" id="A0ABD1UC05"/>
<comment type="caution">
    <text evidence="2">The sequence shown here is derived from an EMBL/GenBank/DDBJ whole genome shotgun (WGS) entry which is preliminary data.</text>
</comment>
<name>A0ABD1UC05_9LAMI</name>
<evidence type="ECO:0000313" key="3">
    <source>
        <dbReference type="Proteomes" id="UP001604277"/>
    </source>
</evidence>
<gene>
    <name evidence="2" type="ORF">Fot_26477</name>
    <name evidence="1" type="ORF">Fot_36531</name>
</gene>
<dbReference type="Proteomes" id="UP001604277">
    <property type="component" value="Unassembled WGS sequence"/>
</dbReference>
<reference evidence="2" key="2">
    <citation type="submission" date="2024-07" db="EMBL/GenBank/DDBJ databases">
        <title>Two chromosome-level genome assemblies of Korean endemic species Abeliophyllum distichum and Forsythia ovata (Oleaceae).</title>
        <authorList>
            <person name="Mun J.H."/>
        </authorList>
    </citation>
    <scope>NUCLEOTIDE SEQUENCE</scope>
    <source>
        <strain evidence="2">KNKB202402200001</strain>
        <tissue evidence="2">Leaf</tissue>
    </source>
</reference>
<sequence>MAPTSDEELKLMLYSGELSQLGPADRFLEVLQFSEFVNARNLALESVNLDHRLIWRTGLPSILDDIEDRDEESDGSLRGRFKLEIMRSSHPMYFAKKPTEPSPALAIQGLLRLSFMEQHSVIQKYIYGHQSSNTDVNQISKEQNPGGIV</sequence>
<protein>
    <submittedName>
        <fullName evidence="2">Uncharacterized protein</fullName>
    </submittedName>
</protein>
<evidence type="ECO:0000313" key="1">
    <source>
        <dbReference type="EMBL" id="KAL2502683.1"/>
    </source>
</evidence>